<feature type="transmembrane region" description="Helical" evidence="7">
    <location>
        <begin position="484"/>
        <end position="504"/>
    </location>
</feature>
<evidence type="ECO:0000259" key="8">
    <source>
        <dbReference type="Pfam" id="PF02706"/>
    </source>
</evidence>
<protein>
    <recommendedName>
        <fullName evidence="8">Polysaccharide chain length determinant N-terminal domain-containing protein</fullName>
    </recommendedName>
</protein>
<dbReference type="GO" id="GO:0005886">
    <property type="term" value="C:plasma membrane"/>
    <property type="evidence" value="ECO:0007669"/>
    <property type="project" value="UniProtKB-SubCell"/>
</dbReference>
<comment type="subcellular location">
    <subcellularLocation>
        <location evidence="1">Cell membrane</location>
        <topology evidence="1">Multi-pass membrane protein</topology>
    </subcellularLocation>
</comment>
<keyword evidence="2" id="KW-1003">Cell membrane</keyword>
<evidence type="ECO:0000256" key="1">
    <source>
        <dbReference type="ARBA" id="ARBA00004651"/>
    </source>
</evidence>
<comment type="caution">
    <text evidence="9">The sequence shown here is derived from an EMBL/GenBank/DDBJ whole genome shotgun (WGS) entry which is preliminary data.</text>
</comment>
<feature type="coiled-coil region" evidence="6">
    <location>
        <begin position="252"/>
        <end position="323"/>
    </location>
</feature>
<feature type="domain" description="Polysaccharide chain length determinant N-terminal" evidence="8">
    <location>
        <begin position="9"/>
        <end position="94"/>
    </location>
</feature>
<evidence type="ECO:0000256" key="2">
    <source>
        <dbReference type="ARBA" id="ARBA00022475"/>
    </source>
</evidence>
<keyword evidence="5 7" id="KW-0472">Membrane</keyword>
<organism evidence="9 10">
    <name type="scientific">Chryseobacterium mucoviscidosis</name>
    <dbReference type="NCBI Taxonomy" id="1945581"/>
    <lineage>
        <taxon>Bacteria</taxon>
        <taxon>Pseudomonadati</taxon>
        <taxon>Bacteroidota</taxon>
        <taxon>Flavobacteriia</taxon>
        <taxon>Flavobacteriales</taxon>
        <taxon>Weeksellaceae</taxon>
        <taxon>Chryseobacterium group</taxon>
        <taxon>Chryseobacterium</taxon>
    </lineage>
</organism>
<dbReference type="RefSeq" id="WP_165762983.1">
    <property type="nucleotide sequence ID" value="NZ_MVAG01000122.1"/>
</dbReference>
<dbReference type="PANTHER" id="PTHR32309">
    <property type="entry name" value="TYROSINE-PROTEIN KINASE"/>
    <property type="match status" value="1"/>
</dbReference>
<keyword evidence="4 7" id="KW-1133">Transmembrane helix</keyword>
<keyword evidence="3 7" id="KW-0812">Transmembrane</keyword>
<keyword evidence="6" id="KW-0175">Coiled coil</keyword>
<dbReference type="EMBL" id="MVAG01000122">
    <property type="protein sequence ID" value="OVE56269.1"/>
    <property type="molecule type" value="Genomic_DNA"/>
</dbReference>
<feature type="coiled-coil region" evidence="6">
    <location>
        <begin position="399"/>
        <end position="450"/>
    </location>
</feature>
<evidence type="ECO:0000256" key="6">
    <source>
        <dbReference type="SAM" id="Coils"/>
    </source>
</evidence>
<dbReference type="Proteomes" id="UP000196355">
    <property type="component" value="Unassembled WGS sequence"/>
</dbReference>
<sequence>MNNENVRFLKPLLRGFPIVVLAMIIAVLAAKKYLNYVTPMYESTAKLKLADTQEGVPSANLFKDFDVFATPNKISTEIEVLKSTSLIEKTLEKLPFSTEIYRKGKVRSVELFGDSPIKVESILNDEKNYDKKFIINITSNQNFTIKASDSAKEVKGTFGVPTVIKGGKILITRNDSYLKSKPGAKIVDQYEVEFLSREKLLDKVNKNLDIVSVDKDVPVIRINYKSNVPEKASLLVNTLAETYIQDYIENKYRAANTTVDFLKNEIGQANNKLSGAENRIENYRNKENIINIPQETETDLRKISQLKIQKSNLKMNLDAIKNLNNYISEGKDNYLDLAPNFEAFNDLLSTEMVKNMKLLQAEKKELLLTYTPEHEKVKIIDAKIKDLTDYQTESIKNTQKNLQIKYNDIDRDIQIAEQAFIGLPEKEKLLNIMNREFNLYEKNYNFLNEKRIDAEIAKAAKISFHKIITRGELPKQPVSPMRSIIIIVAAIMSMIGSIALIYAIHFAKAKVNDVYTIEKNSIIPVAFTTPFIKSREKTMHHFLENVLEMELKEIIKDKNLICITSYDKSKQHRFHSKNIIKALQAQSRKVLVIDVAGNLNDIENIDYIDFSEEKNLRLTSTDIENLIREKMTGNDLCIINNQSIKQGKLPLLFLKMADENLFVLDSRKTAEKTIMNVELLKDEYKLTNLWFVLNKEGYNPSLMTSIKSFINRKRS</sequence>
<evidence type="ECO:0000313" key="10">
    <source>
        <dbReference type="Proteomes" id="UP000196355"/>
    </source>
</evidence>
<keyword evidence="10" id="KW-1185">Reference proteome</keyword>
<name>A0A202BXN9_9FLAO</name>
<evidence type="ECO:0000256" key="7">
    <source>
        <dbReference type="SAM" id="Phobius"/>
    </source>
</evidence>
<dbReference type="InterPro" id="IPR050445">
    <property type="entry name" value="Bact_polysacc_biosynth/exp"/>
</dbReference>
<dbReference type="Pfam" id="PF02706">
    <property type="entry name" value="Wzz"/>
    <property type="match status" value="1"/>
</dbReference>
<proteinExistence type="predicted"/>
<gene>
    <name evidence="9" type="ORF">B0E34_12030</name>
</gene>
<accession>A0A202BXN9</accession>
<evidence type="ECO:0000313" key="9">
    <source>
        <dbReference type="EMBL" id="OVE56269.1"/>
    </source>
</evidence>
<evidence type="ECO:0000256" key="3">
    <source>
        <dbReference type="ARBA" id="ARBA00022692"/>
    </source>
</evidence>
<reference evidence="10" key="1">
    <citation type="submission" date="2017-02" db="EMBL/GenBank/DDBJ databases">
        <authorList>
            <person name="Tetz G."/>
            <person name="Tetz V."/>
        </authorList>
    </citation>
    <scope>NUCLEOTIDE SEQUENCE [LARGE SCALE GENOMIC DNA]</scope>
    <source>
        <strain evidence="10">VT16-26</strain>
    </source>
</reference>
<evidence type="ECO:0000256" key="5">
    <source>
        <dbReference type="ARBA" id="ARBA00023136"/>
    </source>
</evidence>
<dbReference type="AlphaFoldDB" id="A0A202BXN9"/>
<dbReference type="InterPro" id="IPR003856">
    <property type="entry name" value="LPS_length_determ_N"/>
</dbReference>
<evidence type="ECO:0000256" key="4">
    <source>
        <dbReference type="ARBA" id="ARBA00022989"/>
    </source>
</evidence>
<dbReference type="PANTHER" id="PTHR32309:SF13">
    <property type="entry name" value="FERRIC ENTEROBACTIN TRANSPORT PROTEIN FEPE"/>
    <property type="match status" value="1"/>
</dbReference>
<dbReference type="GO" id="GO:0004713">
    <property type="term" value="F:protein tyrosine kinase activity"/>
    <property type="evidence" value="ECO:0007669"/>
    <property type="project" value="TreeGrafter"/>
</dbReference>
<feature type="transmembrane region" description="Helical" evidence="7">
    <location>
        <begin position="12"/>
        <end position="30"/>
    </location>
</feature>